<feature type="region of interest" description="Disordered" evidence="4">
    <location>
        <begin position="726"/>
        <end position="747"/>
    </location>
</feature>
<feature type="compositionally biased region" description="Pro residues" evidence="4">
    <location>
        <begin position="453"/>
        <end position="505"/>
    </location>
</feature>
<keyword evidence="5" id="KW-0812">Transmembrane</keyword>
<keyword evidence="5" id="KW-1133">Transmembrane helix</keyword>
<accession>A0A8C7RLH7</accession>
<feature type="region of interest" description="Disordered" evidence="4">
    <location>
        <begin position="416"/>
        <end position="511"/>
    </location>
</feature>
<dbReference type="PANTHER" id="PTHR24369">
    <property type="entry name" value="ANTIGEN BSP, PUTATIVE-RELATED"/>
    <property type="match status" value="1"/>
</dbReference>
<reference evidence="8" key="3">
    <citation type="submission" date="2025-09" db="UniProtKB">
        <authorList>
            <consortium name="Ensembl"/>
        </authorList>
    </citation>
    <scope>IDENTIFICATION</scope>
</reference>
<evidence type="ECO:0000256" key="3">
    <source>
        <dbReference type="ARBA" id="ARBA00022737"/>
    </source>
</evidence>
<dbReference type="InterPro" id="IPR050541">
    <property type="entry name" value="LRR_TM_domain-containing"/>
</dbReference>
<sequence length="824" mass="90042">MALVFLLLFLPLSHHSNAMTGCHSDRDKDHRPRVNCTATNLSDVPASIDTTTKVLIFTQNQFSSLTWSSYSHFPELYEIDLSHNTIPEVPLSPGPILPTLGVLRLVGNRIRTLPPHSFRATPGLLELYLDQNILETLDDLSFSGLRLLQILELSQNRISVLPPLMFRSLPAIETLVLEQNHIRTMPDQWFSAKPEVPYTYLSQNPWACFCKVGYLKKHLDDQGFNVYTRDGIIITPDEESVTCATPPSLAGRPIVGLEDEEYCSPGAKPDGPPGDSEPQPTPTLPPTTTMPPTTGATTTVPTTFPTTTTPATTTTVVPTTPATTTTTVVPTTPATTTATVVPTTPATTTTPTTTTTATTTVVPTTTTTATLKPTTPPLHPTDPTHLPLLLNESVTWSWWEIVTILVEWEESRAGKEEGMVGGGNSWEHHGLYRGSSRLSPHPTMTTTVTPRAPSQPPRTPTQPPRTPPRTPTQPPRTPTQPPRTPTQPPRTPTQPPRTPTQPPLPRTQTLTAPVTTVRQVGGSDPWGDQLGRGGGSAAGGRAVFCWWLFAGCVLLCVLSGGWVCVSGLWLWRMYRTVYRPLLNRGRCGGGRGVRLLRFKCHEGGDKGEVNGENGGVKAISLPLGGGGGGGGVQAVYRSVLFISREEGEGEGEEADMEEGESVIEMLDSAIKGTAVGMSLKNRREGKEEESEGGIVGGVGRKDVYRKSLYRVYSREEKIEGLRDVEESWQTEEGGRKGGRERGGGREAKKRYSLVLREESVEGMRGRERERQEKEWVVGGWEMSGGERREERGNGEGDWWSLLPSMPWCNPPPDPHPNPPPERHT</sequence>
<evidence type="ECO:0000313" key="9">
    <source>
        <dbReference type="Proteomes" id="UP000694395"/>
    </source>
</evidence>
<dbReference type="PANTHER" id="PTHR24369:SF157">
    <property type="entry name" value="LRRCT DOMAIN-CONTAINING PROTEIN"/>
    <property type="match status" value="1"/>
</dbReference>
<dbReference type="InterPro" id="IPR000483">
    <property type="entry name" value="Cys-rich_flank_reg_C"/>
</dbReference>
<feature type="transmembrane region" description="Helical" evidence="5">
    <location>
        <begin position="546"/>
        <end position="571"/>
    </location>
</feature>
<feature type="signal peptide" evidence="6">
    <location>
        <begin position="1"/>
        <end position="18"/>
    </location>
</feature>
<keyword evidence="5" id="KW-0472">Membrane</keyword>
<feature type="compositionally biased region" description="Pro residues" evidence="4">
    <location>
        <begin position="279"/>
        <end position="289"/>
    </location>
</feature>
<feature type="compositionally biased region" description="Low complexity" evidence="4">
    <location>
        <begin position="290"/>
        <end position="329"/>
    </location>
</feature>
<feature type="compositionally biased region" description="Basic and acidic residues" evidence="4">
    <location>
        <begin position="732"/>
        <end position="746"/>
    </location>
</feature>
<feature type="compositionally biased region" description="Polar residues" evidence="4">
    <location>
        <begin position="436"/>
        <end position="448"/>
    </location>
</feature>
<dbReference type="Ensembl" id="ENSOMYT00000058186.2">
    <property type="protein sequence ID" value="ENSOMYP00000053484.2"/>
    <property type="gene ID" value="ENSOMYG00000024492.2"/>
</dbReference>
<proteinExistence type="predicted"/>
<keyword evidence="3" id="KW-0677">Repeat</keyword>
<feature type="region of interest" description="Disordered" evidence="4">
    <location>
        <begin position="337"/>
        <end position="356"/>
    </location>
</feature>
<dbReference type="GeneTree" id="ENSGT00940000163073"/>
<evidence type="ECO:0000256" key="2">
    <source>
        <dbReference type="ARBA" id="ARBA00022729"/>
    </source>
</evidence>
<reference evidence="8" key="2">
    <citation type="submission" date="2025-08" db="UniProtKB">
        <authorList>
            <consortium name="Ensembl"/>
        </authorList>
    </citation>
    <scope>IDENTIFICATION</scope>
</reference>
<feature type="compositionally biased region" description="Pro residues" evidence="4">
    <location>
        <begin position="808"/>
        <end position="824"/>
    </location>
</feature>
<dbReference type="SUPFAM" id="SSF52058">
    <property type="entry name" value="L domain-like"/>
    <property type="match status" value="1"/>
</dbReference>
<organism evidence="8 9">
    <name type="scientific">Oncorhynchus mykiss</name>
    <name type="common">Rainbow trout</name>
    <name type="synonym">Salmo gairdneri</name>
    <dbReference type="NCBI Taxonomy" id="8022"/>
    <lineage>
        <taxon>Eukaryota</taxon>
        <taxon>Metazoa</taxon>
        <taxon>Chordata</taxon>
        <taxon>Craniata</taxon>
        <taxon>Vertebrata</taxon>
        <taxon>Euteleostomi</taxon>
        <taxon>Actinopterygii</taxon>
        <taxon>Neopterygii</taxon>
        <taxon>Teleostei</taxon>
        <taxon>Protacanthopterygii</taxon>
        <taxon>Salmoniformes</taxon>
        <taxon>Salmonidae</taxon>
        <taxon>Salmoninae</taxon>
        <taxon>Oncorhynchus</taxon>
    </lineage>
</organism>
<evidence type="ECO:0000256" key="4">
    <source>
        <dbReference type="SAM" id="MobiDB-lite"/>
    </source>
</evidence>
<dbReference type="InterPro" id="IPR003591">
    <property type="entry name" value="Leu-rich_rpt_typical-subtyp"/>
</dbReference>
<feature type="domain" description="LRRCT" evidence="7">
    <location>
        <begin position="204"/>
        <end position="264"/>
    </location>
</feature>
<dbReference type="InterPro" id="IPR032675">
    <property type="entry name" value="LRR_dom_sf"/>
</dbReference>
<evidence type="ECO:0000313" key="8">
    <source>
        <dbReference type="Ensembl" id="ENSOMYP00000053484.2"/>
    </source>
</evidence>
<dbReference type="PROSITE" id="PS51450">
    <property type="entry name" value="LRR"/>
    <property type="match status" value="1"/>
</dbReference>
<protein>
    <recommendedName>
        <fullName evidence="7">LRRCT domain-containing protein</fullName>
    </recommendedName>
</protein>
<dbReference type="Pfam" id="PF13855">
    <property type="entry name" value="LRR_8"/>
    <property type="match status" value="1"/>
</dbReference>
<dbReference type="InterPro" id="IPR001611">
    <property type="entry name" value="Leu-rich_rpt"/>
</dbReference>
<feature type="region of interest" description="Disordered" evidence="4">
    <location>
        <begin position="802"/>
        <end position="824"/>
    </location>
</feature>
<evidence type="ECO:0000256" key="5">
    <source>
        <dbReference type="SAM" id="Phobius"/>
    </source>
</evidence>
<keyword evidence="1" id="KW-0433">Leucine-rich repeat</keyword>
<evidence type="ECO:0000256" key="6">
    <source>
        <dbReference type="SAM" id="SignalP"/>
    </source>
</evidence>
<dbReference type="Gene3D" id="3.80.10.10">
    <property type="entry name" value="Ribonuclease Inhibitor"/>
    <property type="match status" value="2"/>
</dbReference>
<feature type="region of interest" description="Disordered" evidence="4">
    <location>
        <begin position="260"/>
        <end position="329"/>
    </location>
</feature>
<reference evidence="8" key="1">
    <citation type="submission" date="2020-07" db="EMBL/GenBank/DDBJ databases">
        <title>A long reads based de novo assembly of the rainbow trout Arlee double haploid line genome.</title>
        <authorList>
            <person name="Gao G."/>
            <person name="Palti Y."/>
        </authorList>
    </citation>
    <scope>NUCLEOTIDE SEQUENCE [LARGE SCALE GENOMIC DNA]</scope>
</reference>
<evidence type="ECO:0000259" key="7">
    <source>
        <dbReference type="SMART" id="SM00082"/>
    </source>
</evidence>
<feature type="chain" id="PRO_5035445453" description="LRRCT domain-containing protein" evidence="6">
    <location>
        <begin position="19"/>
        <end position="824"/>
    </location>
</feature>
<dbReference type="SMART" id="SM00369">
    <property type="entry name" value="LRR_TYP"/>
    <property type="match status" value="4"/>
</dbReference>
<evidence type="ECO:0000256" key="1">
    <source>
        <dbReference type="ARBA" id="ARBA00022614"/>
    </source>
</evidence>
<dbReference type="SMART" id="SM00082">
    <property type="entry name" value="LRRCT"/>
    <property type="match status" value="1"/>
</dbReference>
<dbReference type="GO" id="GO:0005886">
    <property type="term" value="C:plasma membrane"/>
    <property type="evidence" value="ECO:0007669"/>
    <property type="project" value="TreeGrafter"/>
</dbReference>
<name>A0A8C7RLH7_ONCMY</name>
<dbReference type="Proteomes" id="UP000694395">
    <property type="component" value="Chromosome 21"/>
</dbReference>
<dbReference type="AlphaFoldDB" id="A0A8C7RLH7"/>
<keyword evidence="2 6" id="KW-0732">Signal</keyword>
<keyword evidence="9" id="KW-1185">Reference proteome</keyword>